<dbReference type="OrthoDB" id="1116010at2"/>
<proteinExistence type="predicted"/>
<dbReference type="Proteomes" id="UP000282184">
    <property type="component" value="Unassembled WGS sequence"/>
</dbReference>
<feature type="compositionally biased region" description="Low complexity" evidence="1">
    <location>
        <begin position="25"/>
        <end position="40"/>
    </location>
</feature>
<evidence type="ECO:0008006" key="5">
    <source>
        <dbReference type="Google" id="ProtNLM"/>
    </source>
</evidence>
<dbReference type="EMBL" id="RXOF01000007">
    <property type="protein sequence ID" value="RTQ49189.1"/>
    <property type="molecule type" value="Genomic_DNA"/>
</dbReference>
<feature type="region of interest" description="Disordered" evidence="1">
    <location>
        <begin position="25"/>
        <end position="48"/>
    </location>
</feature>
<protein>
    <recommendedName>
        <fullName evidence="5">6-bladed beta-propeller</fullName>
    </recommendedName>
</protein>
<feature type="chain" id="PRO_5018756924" description="6-bladed beta-propeller" evidence="2">
    <location>
        <begin position="25"/>
        <end position="299"/>
    </location>
</feature>
<evidence type="ECO:0000256" key="1">
    <source>
        <dbReference type="SAM" id="MobiDB-lite"/>
    </source>
</evidence>
<organism evidence="3 4">
    <name type="scientific">Hymenobacter gummosus</name>
    <dbReference type="NCBI Taxonomy" id="1776032"/>
    <lineage>
        <taxon>Bacteria</taxon>
        <taxon>Pseudomonadati</taxon>
        <taxon>Bacteroidota</taxon>
        <taxon>Cytophagia</taxon>
        <taxon>Cytophagales</taxon>
        <taxon>Hymenobacteraceae</taxon>
        <taxon>Hymenobacter</taxon>
    </lineage>
</organism>
<dbReference type="RefSeq" id="WP_126693720.1">
    <property type="nucleotide sequence ID" value="NZ_RXOF01000007.1"/>
</dbReference>
<keyword evidence="4" id="KW-1185">Reference proteome</keyword>
<gene>
    <name evidence="3" type="ORF">EJV47_13665</name>
</gene>
<feature type="signal peptide" evidence="2">
    <location>
        <begin position="1"/>
        <end position="24"/>
    </location>
</feature>
<keyword evidence="2" id="KW-0732">Signal</keyword>
<accession>A0A3S0H8S7</accession>
<evidence type="ECO:0000313" key="4">
    <source>
        <dbReference type="Proteomes" id="UP000282184"/>
    </source>
</evidence>
<name>A0A3S0H8S7_9BACT</name>
<sequence>MKANFRRGTAAGLFLLGLTPAARAQTATTPPTAPAEVRPAAQPPAAPAATPATLALVRTVKLAQPGPASLDRKGNLYVTDAQNNLRQFGPDGQALATYSPPLPGHTAQVEAWNTTKILVFYDDRQELLLLDRFLSPIGATRLPELVNDGLVRTATLAPDDNLWLLNESNLTLQQYSSALRRITVSTPLDVLLGRSKPDFRFLREYQNNLYLVDRAGGIWVFDNLGNFRKKLPFSGLNWVGFRGDELYYVKDGLLHFYHLYSLQERTVLLPVADAAHTLVGEQYLYAFTPAGFAVYQLPR</sequence>
<dbReference type="SUPFAM" id="SSF63829">
    <property type="entry name" value="Calcium-dependent phosphotriesterase"/>
    <property type="match status" value="1"/>
</dbReference>
<evidence type="ECO:0000313" key="3">
    <source>
        <dbReference type="EMBL" id="RTQ49189.1"/>
    </source>
</evidence>
<dbReference type="AlphaFoldDB" id="A0A3S0H8S7"/>
<evidence type="ECO:0000256" key="2">
    <source>
        <dbReference type="SAM" id="SignalP"/>
    </source>
</evidence>
<comment type="caution">
    <text evidence="3">The sequence shown here is derived from an EMBL/GenBank/DDBJ whole genome shotgun (WGS) entry which is preliminary data.</text>
</comment>
<reference evidence="3 4" key="1">
    <citation type="submission" date="2018-12" db="EMBL/GenBank/DDBJ databases">
        <title>Hymenobacter gummosus sp. nov., isolated from a spring.</title>
        <authorList>
            <person name="Nie L."/>
        </authorList>
    </citation>
    <scope>NUCLEOTIDE SEQUENCE [LARGE SCALE GENOMIC DNA]</scope>
    <source>
        <strain evidence="3 4">KCTC 52166</strain>
    </source>
</reference>